<dbReference type="Proteomes" id="UP000269669">
    <property type="component" value="Unassembled WGS sequence"/>
</dbReference>
<dbReference type="AlphaFoldDB" id="A0A428MK79"/>
<gene>
    <name evidence="2" type="ORF">EDE15_2787</name>
</gene>
<protein>
    <submittedName>
        <fullName evidence="2">Uncharacterized protein</fullName>
    </submittedName>
</protein>
<comment type="caution">
    <text evidence="2">The sequence shown here is derived from an EMBL/GenBank/DDBJ whole genome shotgun (WGS) entry which is preliminary data.</text>
</comment>
<proteinExistence type="predicted"/>
<accession>A0A428MK79</accession>
<keyword evidence="1" id="KW-0472">Membrane</keyword>
<dbReference type="EMBL" id="RSDW01000001">
    <property type="protein sequence ID" value="RSL17257.1"/>
    <property type="molecule type" value="Genomic_DNA"/>
</dbReference>
<evidence type="ECO:0000313" key="3">
    <source>
        <dbReference type="Proteomes" id="UP000269669"/>
    </source>
</evidence>
<keyword evidence="1" id="KW-0812">Transmembrane</keyword>
<sequence>MDRKDTIKRPLWLQAGAPTIFLAAILQIVAKWIVHNRFPDWRTVAVTFGSWTFAYLVVYGFLYWRAHKTKLSHSNSLG</sequence>
<keyword evidence="1" id="KW-1133">Transmembrane helix</keyword>
<feature type="transmembrane region" description="Helical" evidence="1">
    <location>
        <begin position="45"/>
        <end position="64"/>
    </location>
</feature>
<name>A0A428MK79_9BACT</name>
<keyword evidence="3" id="KW-1185">Reference proteome</keyword>
<reference evidence="2 3" key="1">
    <citation type="submission" date="2018-12" db="EMBL/GenBank/DDBJ databases">
        <title>Sequencing of bacterial isolates from soil warming experiment in Harvard Forest, Massachusetts, USA.</title>
        <authorList>
            <person name="Deangelis K."/>
        </authorList>
    </citation>
    <scope>NUCLEOTIDE SEQUENCE [LARGE SCALE GENOMIC DNA]</scope>
    <source>
        <strain evidence="2 3">EB153</strain>
    </source>
</reference>
<feature type="transmembrane region" description="Helical" evidence="1">
    <location>
        <begin position="12"/>
        <end position="33"/>
    </location>
</feature>
<evidence type="ECO:0000256" key="1">
    <source>
        <dbReference type="SAM" id="Phobius"/>
    </source>
</evidence>
<organism evidence="2 3">
    <name type="scientific">Edaphobacter aggregans</name>
    <dbReference type="NCBI Taxonomy" id="570835"/>
    <lineage>
        <taxon>Bacteria</taxon>
        <taxon>Pseudomonadati</taxon>
        <taxon>Acidobacteriota</taxon>
        <taxon>Terriglobia</taxon>
        <taxon>Terriglobales</taxon>
        <taxon>Acidobacteriaceae</taxon>
        <taxon>Edaphobacter</taxon>
    </lineage>
</organism>
<evidence type="ECO:0000313" key="2">
    <source>
        <dbReference type="EMBL" id="RSL17257.1"/>
    </source>
</evidence>